<dbReference type="RefSeq" id="WP_184344283.1">
    <property type="nucleotide sequence ID" value="NZ_JACHIG010000017.1"/>
</dbReference>
<dbReference type="EMBL" id="JACHIG010000017">
    <property type="protein sequence ID" value="MBB5035458.1"/>
    <property type="molecule type" value="Genomic_DNA"/>
</dbReference>
<dbReference type="Proteomes" id="UP000590740">
    <property type="component" value="Unassembled WGS sequence"/>
</dbReference>
<reference evidence="1 2" key="1">
    <citation type="submission" date="2020-08" db="EMBL/GenBank/DDBJ databases">
        <title>Genomic Encyclopedia of Type Strains, Phase IV (KMG-IV): sequencing the most valuable type-strain genomes for metagenomic binning, comparative biology and taxonomic classification.</title>
        <authorList>
            <person name="Goeker M."/>
        </authorList>
    </citation>
    <scope>NUCLEOTIDE SEQUENCE [LARGE SCALE GENOMIC DNA]</scope>
    <source>
        <strain evidence="1 2">DSM 12252</strain>
    </source>
</reference>
<name>A0A7W7YG00_9BACT</name>
<evidence type="ECO:0000313" key="1">
    <source>
        <dbReference type="EMBL" id="MBB5035458.1"/>
    </source>
</evidence>
<keyword evidence="2" id="KW-1185">Reference proteome</keyword>
<evidence type="ECO:0000313" key="2">
    <source>
        <dbReference type="Proteomes" id="UP000590740"/>
    </source>
</evidence>
<sequence length="164" mass="18527">MDADFNHPTDQFSFVVLTTDVQAFQPELAESLRLLAQSRQWVIAPPALFDPESEDDGFPAEKTVSDATENSHPLGGYLDVYSALQGPPLPYEVDQGHFEEVSALIQMLERFSMKHGLEIEFYLGPELIGSIVWGLQDESLREGLLEEWSRILKVKKEEKEQAFA</sequence>
<proteinExistence type="predicted"/>
<comment type="caution">
    <text evidence="1">The sequence shown here is derived from an EMBL/GenBank/DDBJ whole genome shotgun (WGS) entry which is preliminary data.</text>
</comment>
<accession>A0A7W7YG00</accession>
<organism evidence="1 2">
    <name type="scientific">Prosthecobacter vanneervenii</name>
    <dbReference type="NCBI Taxonomy" id="48466"/>
    <lineage>
        <taxon>Bacteria</taxon>
        <taxon>Pseudomonadati</taxon>
        <taxon>Verrucomicrobiota</taxon>
        <taxon>Verrucomicrobiia</taxon>
        <taxon>Verrucomicrobiales</taxon>
        <taxon>Verrucomicrobiaceae</taxon>
        <taxon>Prosthecobacter</taxon>
    </lineage>
</organism>
<gene>
    <name evidence="1" type="ORF">HNQ65_005069</name>
</gene>
<dbReference type="AlphaFoldDB" id="A0A7W7YG00"/>
<protein>
    <submittedName>
        <fullName evidence="1">Uncharacterized protein</fullName>
    </submittedName>
</protein>